<dbReference type="Proteomes" id="UP000236488">
    <property type="component" value="Unassembled WGS sequence"/>
</dbReference>
<name>A0A2K2U8E9_9ACTN</name>
<reference evidence="1 2" key="1">
    <citation type="journal article" date="2018" name="Int. J. Syst. Evol. Microbiol.">
        <title>Rubneribacter badeniensis gen. nov., sp. nov. and Enteroscipio rubneri gen. nov., sp. nov., new members of the Eggerthellaceae isolated from human faeces.</title>
        <authorList>
            <person name="Danylec N."/>
            <person name="Gobl A."/>
            <person name="Stoll D.A."/>
            <person name="Hetzer B."/>
            <person name="Kulling S.E."/>
            <person name="Huch M."/>
        </authorList>
    </citation>
    <scope>NUCLEOTIDE SEQUENCE [LARGE SCALE GENOMIC DNA]</scope>
    <source>
        <strain evidence="1 2">ResAG-85</strain>
    </source>
</reference>
<dbReference type="InterPro" id="IPR021246">
    <property type="entry name" value="DUF2797"/>
</dbReference>
<dbReference type="Pfam" id="PF10977">
    <property type="entry name" value="DUF2797"/>
    <property type="match status" value="1"/>
</dbReference>
<keyword evidence="2" id="KW-1185">Reference proteome</keyword>
<accession>A0A2K2U8E9</accession>
<proteinExistence type="predicted"/>
<dbReference type="AlphaFoldDB" id="A0A2K2U8E9"/>
<organism evidence="1 2">
    <name type="scientific">Rubneribacter badeniensis</name>
    <dbReference type="NCBI Taxonomy" id="2070688"/>
    <lineage>
        <taxon>Bacteria</taxon>
        <taxon>Bacillati</taxon>
        <taxon>Actinomycetota</taxon>
        <taxon>Coriobacteriia</taxon>
        <taxon>Eggerthellales</taxon>
        <taxon>Eggerthellaceae</taxon>
        <taxon>Rubneribacter</taxon>
    </lineage>
</organism>
<dbReference type="RefSeq" id="WP_087195387.1">
    <property type="nucleotide sequence ID" value="NZ_PPEL01000001.1"/>
</dbReference>
<sequence>MTRFINGRTTVLAGHGFDDATGPYLLVNDVDAREQHRFAVRGRTFSLRRLPRRRCVGRFDLATYEKSCCPLNVELLPDAKETMCPACIEATGFNPSFYYADFVSPQQRAYNLTPHFAYLAYFSPQHVKAGISSETRGIERLLEQGARAARIVGRFSCADEARELEAALCAQPGILETMRASLKTRLLVEERYDPAEAVRVLDERAAGLAEVPAVAQTGFAPEPAQDLSPHYFGGPSPDCHDLQVPEGHDGECGGRCIGMVGGALVFEQGGANYVVSVKEWESHEVELLVDEVVCEYDFEPQQFSLF</sequence>
<evidence type="ECO:0000313" key="1">
    <source>
        <dbReference type="EMBL" id="PNV66603.1"/>
    </source>
</evidence>
<gene>
    <name evidence="1" type="ORF">C2L80_00310</name>
</gene>
<evidence type="ECO:0000313" key="2">
    <source>
        <dbReference type="Proteomes" id="UP000236488"/>
    </source>
</evidence>
<protein>
    <submittedName>
        <fullName evidence="1">DUF2797 domain-containing protein</fullName>
    </submittedName>
</protein>
<comment type="caution">
    <text evidence="1">The sequence shown here is derived from an EMBL/GenBank/DDBJ whole genome shotgun (WGS) entry which is preliminary data.</text>
</comment>
<dbReference type="EMBL" id="PPEL01000001">
    <property type="protein sequence ID" value="PNV66603.1"/>
    <property type="molecule type" value="Genomic_DNA"/>
</dbReference>